<protein>
    <submittedName>
        <fullName evidence="1">Uncharacterized protein</fullName>
    </submittedName>
</protein>
<evidence type="ECO:0000313" key="2">
    <source>
        <dbReference type="Proteomes" id="UP000005064"/>
    </source>
</evidence>
<gene>
    <name evidence="1" type="ORF">AK37_10886</name>
</gene>
<dbReference type="Proteomes" id="UP000005064">
    <property type="component" value="Unassembled WGS sequence"/>
</dbReference>
<name>H0JR91_9NOCA</name>
<comment type="caution">
    <text evidence="1">The sequence shown here is derived from an EMBL/GenBank/DDBJ whole genome shotgun (WGS) entry which is preliminary data.</text>
</comment>
<dbReference type="EMBL" id="AHBW01000038">
    <property type="protein sequence ID" value="EHK83874.1"/>
    <property type="molecule type" value="Genomic_DNA"/>
</dbReference>
<reference evidence="1 2" key="1">
    <citation type="submission" date="2011-12" db="EMBL/GenBank/DDBJ databases">
        <authorList>
            <person name="Kriszt B."/>
            <person name="Tancsics A."/>
            <person name="Cserhati M."/>
            <person name="Toth A."/>
            <person name="Nagy I."/>
            <person name="Horvath B."/>
            <person name="Tamura T."/>
            <person name="Kukolya J."/>
            <person name="Szoboszlay S."/>
        </authorList>
    </citation>
    <scope>NUCLEOTIDE SEQUENCE [LARGE SCALE GENOMIC DNA]</scope>
    <source>
        <strain evidence="1 2">AK37</strain>
    </source>
</reference>
<organism evidence="1 2">
    <name type="scientific">Rhodococcus pyridinivorans AK37</name>
    <dbReference type="NCBI Taxonomy" id="1114960"/>
    <lineage>
        <taxon>Bacteria</taxon>
        <taxon>Bacillati</taxon>
        <taxon>Actinomycetota</taxon>
        <taxon>Actinomycetes</taxon>
        <taxon>Mycobacteriales</taxon>
        <taxon>Nocardiaceae</taxon>
        <taxon>Rhodococcus</taxon>
    </lineage>
</organism>
<sequence length="79" mass="9049">MPFGDVRDEQFLSDGDLVRIGDAVRNGDDGEQRRVTVEPLRQLRERVACDDFVFRNHDRTSVVSSVRDPNRIDEDHGGH</sequence>
<accession>H0JR91</accession>
<proteinExistence type="predicted"/>
<evidence type="ECO:0000313" key="1">
    <source>
        <dbReference type="EMBL" id="EHK83874.1"/>
    </source>
</evidence>
<dbReference type="AlphaFoldDB" id="H0JR91"/>